<feature type="signal peptide" evidence="1">
    <location>
        <begin position="1"/>
        <end position="26"/>
    </location>
</feature>
<organism evidence="2 3">
    <name type="scientific">Nocardia cyriacigeorgica</name>
    <dbReference type="NCBI Taxonomy" id="135487"/>
    <lineage>
        <taxon>Bacteria</taxon>
        <taxon>Bacillati</taxon>
        <taxon>Actinomycetota</taxon>
        <taxon>Actinomycetes</taxon>
        <taxon>Mycobacteriales</taxon>
        <taxon>Nocardiaceae</taxon>
        <taxon>Nocardia</taxon>
    </lineage>
</organism>
<protein>
    <recommendedName>
        <fullName evidence="4">Secreted protein</fullName>
    </recommendedName>
</protein>
<proteinExistence type="predicted"/>
<evidence type="ECO:0000256" key="1">
    <source>
        <dbReference type="SAM" id="SignalP"/>
    </source>
</evidence>
<evidence type="ECO:0008006" key="4">
    <source>
        <dbReference type="Google" id="ProtNLM"/>
    </source>
</evidence>
<evidence type="ECO:0000313" key="3">
    <source>
        <dbReference type="Proteomes" id="UP000306378"/>
    </source>
</evidence>
<accession>A0A5R8NGW3</accession>
<feature type="chain" id="PRO_5039225392" description="Secreted protein" evidence="1">
    <location>
        <begin position="27"/>
        <end position="67"/>
    </location>
</feature>
<dbReference type="AlphaFoldDB" id="A0A5R8NGW3"/>
<reference evidence="2 3" key="1">
    <citation type="submission" date="2019-05" db="EMBL/GenBank/DDBJ databases">
        <title>Genomes sequences of two Nocardia cyriacigeorgica environmental isolates, type strains Nocardia asteroides ATCC 19247 and Nocardia cyriacigeorgica DSM 44484.</title>
        <authorList>
            <person name="Vautrin F."/>
            <person name="Bergeron E."/>
            <person name="Dubost A."/>
            <person name="Abrouk D."/>
            <person name="Rodriguez Nava V."/>
            <person name="Pujic P."/>
        </authorList>
    </citation>
    <scope>NUCLEOTIDE SEQUENCE [LARGE SCALE GENOMIC DNA]</scope>
    <source>
        <strain evidence="2 3">EML 446</strain>
    </source>
</reference>
<comment type="caution">
    <text evidence="2">The sequence shown here is derived from an EMBL/GenBank/DDBJ whole genome shotgun (WGS) entry which is preliminary data.</text>
</comment>
<name>A0A5R8NGW3_9NOCA</name>
<evidence type="ECO:0000313" key="2">
    <source>
        <dbReference type="EMBL" id="TLF74890.1"/>
    </source>
</evidence>
<gene>
    <name evidence="2" type="ORF">FEK34_23145</name>
</gene>
<keyword evidence="1" id="KW-0732">Signal</keyword>
<dbReference type="RefSeq" id="WP_138450929.1">
    <property type="nucleotide sequence ID" value="NZ_VBUT01000009.1"/>
</dbReference>
<dbReference type="EMBL" id="VBUT01000009">
    <property type="protein sequence ID" value="TLF74890.1"/>
    <property type="molecule type" value="Genomic_DNA"/>
</dbReference>
<sequence>MAASTSGFAAGAAVMLADWASAAAMAAFSSATVAVASAITRSKRVTMARISARSVGDGRLIALSCSS</sequence>
<dbReference type="Proteomes" id="UP000306378">
    <property type="component" value="Unassembled WGS sequence"/>
</dbReference>